<sequence length="299" mass="31741">MAEDLLDIADELYGLLLADFTPARDAKAKQLKGSELAGPVKTLKKPTVAAWVVNMLVRHETEQVDQVLAVGAALRDAAQSLDGKELRELTKQRRQLTAAVTTRARGVAGTLGTKVTQAVADQVEGTLTAAMLDPDCAKALRSGLLITHLSATGVGESAAGAAVALPDALGFAATSAPPVAESPAGRPDLKVVPDPDAEAKRLAAAKAALKEAASEEEEARSAYAESEQAVSDLQARALQLQGEIEEHQRQIAELETTAEEVEEELDEAEESRTEARTALRKAEQAREQAESALKRLRRQ</sequence>
<feature type="compositionally biased region" description="Basic and acidic residues" evidence="1">
    <location>
        <begin position="270"/>
        <end position="293"/>
    </location>
</feature>
<dbReference type="RefSeq" id="WP_194695438.1">
    <property type="nucleotide sequence ID" value="NZ_JADKPO010000006.1"/>
</dbReference>
<accession>A0A930VKF6</accession>
<dbReference type="Proteomes" id="UP000660668">
    <property type="component" value="Unassembled WGS sequence"/>
</dbReference>
<evidence type="ECO:0000256" key="1">
    <source>
        <dbReference type="SAM" id="MobiDB-lite"/>
    </source>
</evidence>
<feature type="region of interest" description="Disordered" evidence="1">
    <location>
        <begin position="247"/>
        <end position="299"/>
    </location>
</feature>
<dbReference type="AlphaFoldDB" id="A0A930VKF6"/>
<evidence type="ECO:0000313" key="3">
    <source>
        <dbReference type="Proteomes" id="UP000660668"/>
    </source>
</evidence>
<feature type="compositionally biased region" description="Acidic residues" evidence="1">
    <location>
        <begin position="256"/>
        <end position="269"/>
    </location>
</feature>
<dbReference type="EMBL" id="JADKPO010000006">
    <property type="protein sequence ID" value="MBF4767281.1"/>
    <property type="molecule type" value="Genomic_DNA"/>
</dbReference>
<proteinExistence type="predicted"/>
<name>A0A930VKF6_9ACTN</name>
<organism evidence="2 3">
    <name type="scientific">Nocardioides agariphilus</name>
    <dbReference type="NCBI Taxonomy" id="433664"/>
    <lineage>
        <taxon>Bacteria</taxon>
        <taxon>Bacillati</taxon>
        <taxon>Actinomycetota</taxon>
        <taxon>Actinomycetes</taxon>
        <taxon>Propionibacteriales</taxon>
        <taxon>Nocardioidaceae</taxon>
        <taxon>Nocardioides</taxon>
    </lineage>
</organism>
<evidence type="ECO:0000313" key="2">
    <source>
        <dbReference type="EMBL" id="MBF4767281.1"/>
    </source>
</evidence>
<comment type="caution">
    <text evidence="2">The sequence shown here is derived from an EMBL/GenBank/DDBJ whole genome shotgun (WGS) entry which is preliminary data.</text>
</comment>
<reference evidence="2" key="1">
    <citation type="submission" date="2020-11" db="EMBL/GenBank/DDBJ databases">
        <title>Nocardioides cynanchi sp. nov., isolated from soil of rhizosphere of Cynanchum wilfordii.</title>
        <authorList>
            <person name="Lee J.-S."/>
            <person name="Suh M.K."/>
            <person name="Kim J.-S."/>
        </authorList>
    </citation>
    <scope>NUCLEOTIDE SEQUENCE</scope>
    <source>
        <strain evidence="2">KCTC 19276</strain>
    </source>
</reference>
<gene>
    <name evidence="2" type="ORF">ISU10_05820</name>
</gene>
<protein>
    <submittedName>
        <fullName evidence="2">Uncharacterized protein</fullName>
    </submittedName>
</protein>
<keyword evidence="3" id="KW-1185">Reference proteome</keyword>